<dbReference type="CDD" id="cd01558">
    <property type="entry name" value="D-AAT_like"/>
    <property type="match status" value="1"/>
</dbReference>
<evidence type="ECO:0000256" key="2">
    <source>
        <dbReference type="ARBA" id="ARBA00009320"/>
    </source>
</evidence>
<dbReference type="Gene3D" id="3.20.10.10">
    <property type="entry name" value="D-amino Acid Aminotransferase, subunit A, domain 2"/>
    <property type="match status" value="1"/>
</dbReference>
<dbReference type="InterPro" id="IPR043132">
    <property type="entry name" value="BCAT-like_C"/>
</dbReference>
<evidence type="ECO:0000256" key="5">
    <source>
        <dbReference type="RuleBase" id="RU004516"/>
    </source>
</evidence>
<keyword evidence="7" id="KW-1185">Reference proteome</keyword>
<dbReference type="RefSeq" id="WP_203108467.1">
    <property type="nucleotide sequence ID" value="NZ_JADOBG010000007.1"/>
</dbReference>
<comment type="similarity">
    <text evidence="2 4">Belongs to the class-IV pyridoxal-phosphate-dependent aminotransferase family.</text>
</comment>
<accession>A0ABS1WFA9</accession>
<dbReference type="InterPro" id="IPR043131">
    <property type="entry name" value="BCAT-like_N"/>
</dbReference>
<dbReference type="SUPFAM" id="SSF56752">
    <property type="entry name" value="D-aminoacid aminotransferase-like PLP-dependent enzymes"/>
    <property type="match status" value="1"/>
</dbReference>
<dbReference type="EMBL" id="JADWVN010000028">
    <property type="protein sequence ID" value="MBL7528039.1"/>
    <property type="molecule type" value="Genomic_DNA"/>
</dbReference>
<proteinExistence type="inferred from homology"/>
<keyword evidence="3 5" id="KW-0663">Pyridoxal phosphate</keyword>
<gene>
    <name evidence="6" type="ORF">I5282_15870</name>
</gene>
<dbReference type="PROSITE" id="PS00770">
    <property type="entry name" value="AA_TRANSFER_CLASS_4"/>
    <property type="match status" value="1"/>
</dbReference>
<protein>
    <submittedName>
        <fullName evidence="6">D-amino acid aminotransferase</fullName>
    </submittedName>
</protein>
<comment type="caution">
    <text evidence="6">The sequence shown here is derived from an EMBL/GenBank/DDBJ whole genome shotgun (WGS) entry which is preliminary data.</text>
</comment>
<keyword evidence="6" id="KW-0032">Aminotransferase</keyword>
<evidence type="ECO:0000313" key="7">
    <source>
        <dbReference type="Proteomes" id="UP000809910"/>
    </source>
</evidence>
<dbReference type="Pfam" id="PF01063">
    <property type="entry name" value="Aminotran_4"/>
    <property type="match status" value="1"/>
</dbReference>
<sequence length="278" mass="31665">MNIAYVNGEYCKLSEAKISIFDRGFLFGDAVYEVLPVYHGQPYFVERHIERLNSNLQKIKIETPDIDWNKLIHKLISANDAGDLQVYIQVTRGNQGARKHDIPSEIKPSVIAFTLHTSYPTQQEKERGLNAKLIEDIRWDRCDIKTTSLLANILLNDEAVSSGFNTSILVRDGLVTEGSTSNVFIVTNENVIKTPKLTHFCLPGVTRQVAIELINDLNLNFIEDNIEASELFNAKELWISSTTKEIFPITRLNDSLINQGHVGDYWRIINESYQRLIN</sequence>
<reference evidence="6 7" key="1">
    <citation type="submission" date="2020-12" db="EMBL/GenBank/DDBJ databases">
        <title>WGS of Legionella: environmental sample.</title>
        <authorList>
            <person name="Cristino S."/>
            <person name="Girolamini L."/>
            <person name="Salaris S."/>
            <person name="Pascale M.R."/>
            <person name="Mazzotta M."/>
            <person name="Orsini M."/>
            <person name="Grottola A."/>
        </authorList>
    </citation>
    <scope>NUCLEOTIDE SEQUENCE [LARGE SCALE GENOMIC DNA]</scope>
    <source>
        <strain evidence="6 7">30cs62</strain>
    </source>
</reference>
<evidence type="ECO:0000256" key="3">
    <source>
        <dbReference type="ARBA" id="ARBA00022898"/>
    </source>
</evidence>
<dbReference type="InterPro" id="IPR050571">
    <property type="entry name" value="Class-IV_PLP-Dep_Aminotrnsfr"/>
</dbReference>
<evidence type="ECO:0000256" key="4">
    <source>
        <dbReference type="RuleBase" id="RU004106"/>
    </source>
</evidence>
<dbReference type="Gene3D" id="3.30.470.10">
    <property type="match status" value="1"/>
</dbReference>
<name>A0ABS1WFA9_9GAMM</name>
<evidence type="ECO:0000313" key="6">
    <source>
        <dbReference type="EMBL" id="MBL7528039.1"/>
    </source>
</evidence>
<dbReference type="InterPro" id="IPR036038">
    <property type="entry name" value="Aminotransferase-like"/>
</dbReference>
<dbReference type="PANTHER" id="PTHR42743:SF10">
    <property type="entry name" value="D-ALANINE AMINOTRANSFERASE"/>
    <property type="match status" value="1"/>
</dbReference>
<evidence type="ECO:0000256" key="1">
    <source>
        <dbReference type="ARBA" id="ARBA00001933"/>
    </source>
</evidence>
<dbReference type="InterPro" id="IPR001544">
    <property type="entry name" value="Aminotrans_IV"/>
</dbReference>
<dbReference type="GO" id="GO:0008483">
    <property type="term" value="F:transaminase activity"/>
    <property type="evidence" value="ECO:0007669"/>
    <property type="project" value="UniProtKB-KW"/>
</dbReference>
<dbReference type="PANTHER" id="PTHR42743">
    <property type="entry name" value="AMINO-ACID AMINOTRANSFERASE"/>
    <property type="match status" value="1"/>
</dbReference>
<keyword evidence="6" id="KW-0808">Transferase</keyword>
<dbReference type="Proteomes" id="UP000809910">
    <property type="component" value="Unassembled WGS sequence"/>
</dbReference>
<dbReference type="InterPro" id="IPR018300">
    <property type="entry name" value="Aminotrans_IV_CS"/>
</dbReference>
<organism evidence="6 7">
    <name type="scientific">Legionella bononiensis</name>
    <dbReference type="NCBI Taxonomy" id="2793102"/>
    <lineage>
        <taxon>Bacteria</taxon>
        <taxon>Pseudomonadati</taxon>
        <taxon>Pseudomonadota</taxon>
        <taxon>Gammaproteobacteria</taxon>
        <taxon>Legionellales</taxon>
        <taxon>Legionellaceae</taxon>
        <taxon>Legionella</taxon>
    </lineage>
</organism>
<comment type="cofactor">
    <cofactor evidence="1 5">
        <name>pyridoxal 5'-phosphate</name>
        <dbReference type="ChEBI" id="CHEBI:597326"/>
    </cofactor>
</comment>